<proteinExistence type="predicted"/>
<evidence type="ECO:0000313" key="2">
    <source>
        <dbReference type="Proteomes" id="UP000033423"/>
    </source>
</evidence>
<name>A0A0F3H3V5_9BACT</name>
<organism evidence="1 2">
    <name type="scientific">Candidatus Magnetobacterium bavaricum</name>
    <dbReference type="NCBI Taxonomy" id="29290"/>
    <lineage>
        <taxon>Bacteria</taxon>
        <taxon>Pseudomonadati</taxon>
        <taxon>Nitrospirota</taxon>
        <taxon>Thermodesulfovibrionia</taxon>
        <taxon>Thermodesulfovibrionales</taxon>
        <taxon>Candidatus Magnetobacteriaceae</taxon>
        <taxon>Candidatus Magnetobacterium</taxon>
    </lineage>
</organism>
<dbReference type="Proteomes" id="UP000033423">
    <property type="component" value="Unassembled WGS sequence"/>
</dbReference>
<sequence length="56" mass="6383">MVGQCPNAACNQGAGQGIHGIPRYSVDYPRLRRVLIYKVHDMCLDVYLFPYLIKEV</sequence>
<reference evidence="1 2" key="1">
    <citation type="submission" date="2015-02" db="EMBL/GenBank/DDBJ databases">
        <title>Single-cell genomics of uncultivated deep-branching MTB reveals a conserved set of magnetosome genes.</title>
        <authorList>
            <person name="Kolinko S."/>
            <person name="Richter M."/>
            <person name="Glockner F.O."/>
            <person name="Brachmann A."/>
            <person name="Schuler D."/>
        </authorList>
    </citation>
    <scope>NUCLEOTIDE SEQUENCE [LARGE SCALE GENOMIC DNA]</scope>
    <source>
        <strain evidence="1">TM-1</strain>
    </source>
</reference>
<keyword evidence="2" id="KW-1185">Reference proteome</keyword>
<gene>
    <name evidence="1" type="ORF">MBAV_000163</name>
</gene>
<dbReference type="AlphaFoldDB" id="A0A0F3H3V5"/>
<protein>
    <submittedName>
        <fullName evidence="1">Uncharacterized protein</fullName>
    </submittedName>
</protein>
<dbReference type="EMBL" id="LACI01000078">
    <property type="protein sequence ID" value="KJU87643.1"/>
    <property type="molecule type" value="Genomic_DNA"/>
</dbReference>
<evidence type="ECO:0000313" key="1">
    <source>
        <dbReference type="EMBL" id="KJU87643.1"/>
    </source>
</evidence>
<accession>A0A0F3H3V5</accession>
<comment type="caution">
    <text evidence="1">The sequence shown here is derived from an EMBL/GenBank/DDBJ whole genome shotgun (WGS) entry which is preliminary data.</text>
</comment>